<evidence type="ECO:0000256" key="1">
    <source>
        <dbReference type="ARBA" id="ARBA00001947"/>
    </source>
</evidence>
<dbReference type="Proteomes" id="UP000039865">
    <property type="component" value="Unassembled WGS sequence"/>
</dbReference>
<proteinExistence type="inferred from homology"/>
<evidence type="ECO:0000259" key="5">
    <source>
        <dbReference type="PROSITE" id="PS52035"/>
    </source>
</evidence>
<dbReference type="Pfam" id="PF18027">
    <property type="entry name" value="Pepdidase_M14_N"/>
    <property type="match status" value="1"/>
</dbReference>
<feature type="domain" description="Peptidase M14" evidence="5">
    <location>
        <begin position="329"/>
        <end position="605"/>
    </location>
</feature>
<feature type="active site" description="Proton donor/acceptor" evidence="3">
    <location>
        <position position="573"/>
    </location>
</feature>
<feature type="region of interest" description="Disordered" evidence="4">
    <location>
        <begin position="699"/>
        <end position="743"/>
    </location>
</feature>
<feature type="region of interest" description="Disordered" evidence="4">
    <location>
        <begin position="790"/>
        <end position="822"/>
    </location>
</feature>
<protein>
    <submittedName>
        <fullName evidence="6">Zinc carboxypeptidase family protein</fullName>
    </submittedName>
</protein>
<reference evidence="6 7" key="1">
    <citation type="submission" date="2014-06" db="EMBL/GenBank/DDBJ databases">
        <authorList>
            <person name="Swart Estienne"/>
        </authorList>
    </citation>
    <scope>NUCLEOTIDE SEQUENCE [LARGE SCALE GENOMIC DNA]</scope>
    <source>
        <strain evidence="6 7">130c</strain>
    </source>
</reference>
<dbReference type="GO" id="GO:0004181">
    <property type="term" value="F:metallocarboxypeptidase activity"/>
    <property type="evidence" value="ECO:0007669"/>
    <property type="project" value="InterPro"/>
</dbReference>
<feature type="compositionally biased region" description="Polar residues" evidence="4">
    <location>
        <begin position="1241"/>
        <end position="1257"/>
    </location>
</feature>
<keyword evidence="6" id="KW-0645">Protease</keyword>
<evidence type="ECO:0000256" key="4">
    <source>
        <dbReference type="SAM" id="MobiDB-lite"/>
    </source>
</evidence>
<feature type="compositionally biased region" description="Acidic residues" evidence="4">
    <location>
        <begin position="711"/>
        <end position="732"/>
    </location>
</feature>
<dbReference type="EMBL" id="CCKQ01004894">
    <property type="protein sequence ID" value="CDW76043.1"/>
    <property type="molecule type" value="Genomic_DNA"/>
</dbReference>
<dbReference type="OrthoDB" id="10253041at2759"/>
<dbReference type="SUPFAM" id="SSF53187">
    <property type="entry name" value="Zn-dependent exopeptidases"/>
    <property type="match status" value="1"/>
</dbReference>
<accession>A0A078A3F0</accession>
<comment type="cofactor">
    <cofactor evidence="1">
        <name>Zn(2+)</name>
        <dbReference type="ChEBI" id="CHEBI:29105"/>
    </cofactor>
</comment>
<dbReference type="InterPro" id="IPR050821">
    <property type="entry name" value="Cytosolic_carboxypeptidase"/>
</dbReference>
<dbReference type="PANTHER" id="PTHR12756:SF11">
    <property type="entry name" value="CYTOSOLIC CARBOXYPEPTIDASE 1"/>
    <property type="match status" value="1"/>
</dbReference>
<name>A0A078A3F0_STYLE</name>
<dbReference type="InterPro" id="IPR040626">
    <property type="entry name" value="Pepdidase_M14_N"/>
</dbReference>
<dbReference type="Gene3D" id="3.40.630.10">
    <property type="entry name" value="Zn peptidases"/>
    <property type="match status" value="1"/>
</dbReference>
<keyword evidence="6" id="KW-0378">Hydrolase</keyword>
<evidence type="ECO:0000256" key="3">
    <source>
        <dbReference type="PROSITE-ProRule" id="PRU01379"/>
    </source>
</evidence>
<dbReference type="InParanoid" id="A0A078A3F0"/>
<feature type="region of interest" description="Disordered" evidence="4">
    <location>
        <begin position="654"/>
        <end position="683"/>
    </location>
</feature>
<feature type="compositionally biased region" description="Acidic residues" evidence="4">
    <location>
        <begin position="660"/>
        <end position="683"/>
    </location>
</feature>
<organism evidence="6 7">
    <name type="scientific">Stylonychia lemnae</name>
    <name type="common">Ciliate</name>
    <dbReference type="NCBI Taxonomy" id="5949"/>
    <lineage>
        <taxon>Eukaryota</taxon>
        <taxon>Sar</taxon>
        <taxon>Alveolata</taxon>
        <taxon>Ciliophora</taxon>
        <taxon>Intramacronucleata</taxon>
        <taxon>Spirotrichea</taxon>
        <taxon>Stichotrichia</taxon>
        <taxon>Sporadotrichida</taxon>
        <taxon>Oxytrichidae</taxon>
        <taxon>Stylonychinae</taxon>
        <taxon>Stylonychia</taxon>
    </lineage>
</organism>
<sequence length="1705" mass="197740">MKSQNKQAPLFHEFFEDIDQEKSEEKPGDQTNYPIIPLPILEGTHSLGPDMKFGWKPEVKFESAPIPLYFNFIENPHQNFYEEQAYYQNTGGKVNNFKIIYYGPRFKDSFEMHKNFVKPADNTYEFGFPKFYGLASAKAFYDSVFEDMMDGEAPRKDEMREFQGMSPDVDRNELNFNSNFENGNLDMVVKTADDTYDLFLRVDTNTRGHTNWFHFEVSKTKKYKTVTFNIVNMSKKDALFNHGMLINYWSQKRNSPNFCGWERGGTNIRYQRTPGLKQNQGYRQRKYYTLSFDFKFDHENDKVWFAYTIPYSYSMCVQYIKSIIQEQKAWLNIERVKEREWNQNLGNMKPFRKRGKVIQDSVLCKTLSGVEVPLLTITNFEDQNWQKTKKIIFIQSRIHPGETASSWIVHGLISFLISRSKVAEQLRKRFVFKIIPMLNPDGVIIGNSRATLLGVDMNRQFLNNEDQDPKLNPVPIAIKDLIASLIREERDKIVAFMDLHQHSKKKCIFIYGPYYPLHNDKYLQIRIIPKLLSERSEFFRFFSSRFRIDKYKENCARITIGKEFNIVNCFTLECSCFGYITKDRNTVQFRESDLIEFGKSLAECVLEYDMIMEKDRQTKFQIKERILQKKKTRKTIREILGDQGKKASEEKLIEIKKDDDELSDDESDDSDFNESGSEEEEEFADYKLDKVDDNFQQPLLPDLTVKTQNEAEVDSQDDDDEDKFYSDEEEEGNQSPVEKPNDIKGLLKHKQKRTKFDLKGFSASDFAGRTGKIRTLDQLLNMIQTDIIHEESDDDSNPSIGSNSSDGDAQGSDSSGDDNLDDQDQEILRDRILHAIQVFSKWSPNPKKEILKQKRGKKLSIENRSLASSKRSNKSDSKKSISIAEMNEIQFPFSKEQIKQIAGGKLNSFRKQNKQQKKDVIDNFLREFSAMQNQSQNQGGQGIDNNSMLHDLDDEVISSISNEILKQKRKIVKKKQKNQGNTGKSSAQGDLLMVKSFGTNKGKKNNLGLNSGLNSQDYFQKIDLSKAQMLTDNSGNTKSNSVVVGSARKVILLKYQTTQEKIFKAGEVSADQRSQTPIELQSLRKIDYAKPIKVQISQIDGKLQTQYQAQQLKIHEIMPSEQKTQNITPNRQQLNYEVPKNSHLLGYENKLALLNEAIINKKRQKVSSNEYYSNYNELRKSNAKEPAFQRPQTSLARYQQNRALNKYIQQKSQNNSTHSSIIQIPTLSMAHQNNILHQQHSLAQRTPNNGQNASFDSVQPPFFSCQIHPQPNLENLNSQKQRRNFNHKKQISSKVNVATDMSPKKFLQIQESHNNLHEISQMSHTINQEPVFYVKEQDNLKQGSMENDQKHSTQTVSENSVPMLMNNQNDQRQILSSQSKQYQVVLNVNSKKIENDELSSVYQSDKKVKFKTQITEKSIKQQTNLNKDQSLQEYLDSQSIGLHQWMRLQQEGHLPQKFPTNQMIVSNTAKKQKAKTQSDFTQIFAADKQFSNVQLSQTRKSDLYKSQNFTQKTSPTQTLLNFSGKQTRKSVQFNEKNIKEILKNEHHFIKDGVSREKKVNQKFQKFGQIAKGRPQSMMEVRNQMNSSTNQSANDSESIHINNSYQMPSTRYRPFVNQIQKQNALNYIEQNKTQIVREILLKSGGKYLGRPDVVYNSEKEFNMGYNIRQKTQVKVQINQTPVTPIIYDHDNKLEQTHINAHINPVY</sequence>
<evidence type="ECO:0000313" key="7">
    <source>
        <dbReference type="Proteomes" id="UP000039865"/>
    </source>
</evidence>
<dbReference type="GO" id="GO:0006508">
    <property type="term" value="P:proteolysis"/>
    <property type="evidence" value="ECO:0007669"/>
    <property type="project" value="InterPro"/>
</dbReference>
<feature type="compositionally biased region" description="Low complexity" evidence="4">
    <location>
        <begin position="801"/>
        <end position="814"/>
    </location>
</feature>
<dbReference type="PROSITE" id="PS52035">
    <property type="entry name" value="PEPTIDASE_M14"/>
    <property type="match status" value="1"/>
</dbReference>
<evidence type="ECO:0000256" key="2">
    <source>
        <dbReference type="ARBA" id="ARBA00005988"/>
    </source>
</evidence>
<comment type="similarity">
    <text evidence="2 3">Belongs to the peptidase M14 family.</text>
</comment>
<feature type="region of interest" description="Disordered" evidence="4">
    <location>
        <begin position="1241"/>
        <end position="1273"/>
    </location>
</feature>
<dbReference type="GO" id="GO:0008270">
    <property type="term" value="F:zinc ion binding"/>
    <property type="evidence" value="ECO:0007669"/>
    <property type="project" value="InterPro"/>
</dbReference>
<gene>
    <name evidence="6" type="primary">Contig9982.g10676</name>
    <name evidence="6" type="ORF">STYLEM_5039</name>
</gene>
<feature type="region of interest" description="Disordered" evidence="4">
    <location>
        <begin position="971"/>
        <end position="991"/>
    </location>
</feature>
<dbReference type="Gene3D" id="2.60.40.3120">
    <property type="match status" value="1"/>
</dbReference>
<evidence type="ECO:0000313" key="6">
    <source>
        <dbReference type="EMBL" id="CDW76043.1"/>
    </source>
</evidence>
<dbReference type="InterPro" id="IPR000834">
    <property type="entry name" value="Peptidase_M14"/>
</dbReference>
<keyword evidence="6" id="KW-0121">Carboxypeptidase</keyword>
<feature type="region of interest" description="Disordered" evidence="4">
    <location>
        <begin position="847"/>
        <end position="881"/>
    </location>
</feature>
<dbReference type="PANTHER" id="PTHR12756">
    <property type="entry name" value="CYTOSOLIC CARBOXYPEPTIDASE"/>
    <property type="match status" value="1"/>
</dbReference>
<keyword evidence="7" id="KW-1185">Reference proteome</keyword>